<reference evidence="10" key="1">
    <citation type="submission" date="2019-08" db="EMBL/GenBank/DDBJ databases">
        <authorList>
            <person name="Kucharzyk K."/>
            <person name="Murdoch R.W."/>
            <person name="Higgins S."/>
            <person name="Loffler F."/>
        </authorList>
    </citation>
    <scope>NUCLEOTIDE SEQUENCE</scope>
</reference>
<sequence>MINNLKNMNSIVNYLKSVRAELRHVVWPTKNVVINHSLLVIAVSIVTAVFLFGLDTLFTRTLGAFIG</sequence>
<evidence type="ECO:0000256" key="3">
    <source>
        <dbReference type="ARBA" id="ARBA00022475"/>
    </source>
</evidence>
<organism evidence="10">
    <name type="scientific">bioreactor metagenome</name>
    <dbReference type="NCBI Taxonomy" id="1076179"/>
    <lineage>
        <taxon>unclassified sequences</taxon>
        <taxon>metagenomes</taxon>
        <taxon>ecological metagenomes</taxon>
    </lineage>
</organism>
<dbReference type="GO" id="GO:0008320">
    <property type="term" value="F:protein transmembrane transporter activity"/>
    <property type="evidence" value="ECO:0007669"/>
    <property type="project" value="InterPro"/>
</dbReference>
<dbReference type="EMBL" id="VSSQ01000092">
    <property type="protein sequence ID" value="MPL75828.1"/>
    <property type="molecule type" value="Genomic_DNA"/>
</dbReference>
<dbReference type="HAMAP" id="MF_00422">
    <property type="entry name" value="SecE"/>
    <property type="match status" value="1"/>
</dbReference>
<dbReference type="AlphaFoldDB" id="A0A644UA45"/>
<gene>
    <name evidence="10" type="primary">secE_6</name>
    <name evidence="10" type="ORF">SDC9_21659</name>
</gene>
<dbReference type="InterPro" id="IPR038379">
    <property type="entry name" value="SecE_sf"/>
</dbReference>
<evidence type="ECO:0000256" key="7">
    <source>
        <dbReference type="ARBA" id="ARBA00023010"/>
    </source>
</evidence>
<dbReference type="InterPro" id="IPR005807">
    <property type="entry name" value="SecE_bac"/>
</dbReference>
<keyword evidence="8 9" id="KW-0472">Membrane</keyword>
<evidence type="ECO:0000256" key="1">
    <source>
        <dbReference type="ARBA" id="ARBA00004370"/>
    </source>
</evidence>
<dbReference type="PANTHER" id="PTHR33910:SF1">
    <property type="entry name" value="PROTEIN TRANSLOCASE SUBUNIT SECE"/>
    <property type="match status" value="1"/>
</dbReference>
<keyword evidence="5" id="KW-0653">Protein transport</keyword>
<dbReference type="GO" id="GO:0006886">
    <property type="term" value="P:intracellular protein transport"/>
    <property type="evidence" value="ECO:0007669"/>
    <property type="project" value="InterPro"/>
</dbReference>
<keyword evidence="3" id="KW-1003">Cell membrane</keyword>
<dbReference type="InterPro" id="IPR001901">
    <property type="entry name" value="Translocase_SecE/Sec61-g"/>
</dbReference>
<evidence type="ECO:0000256" key="6">
    <source>
        <dbReference type="ARBA" id="ARBA00022989"/>
    </source>
</evidence>
<dbReference type="GO" id="GO:0009306">
    <property type="term" value="P:protein secretion"/>
    <property type="evidence" value="ECO:0007669"/>
    <property type="project" value="InterPro"/>
</dbReference>
<dbReference type="PRINTS" id="PR01650">
    <property type="entry name" value="SECETRNLCASE"/>
</dbReference>
<dbReference type="NCBIfam" id="TIGR00964">
    <property type="entry name" value="secE_bact"/>
    <property type="match status" value="1"/>
</dbReference>
<protein>
    <submittedName>
        <fullName evidence="10">Protein translocase subunit SecE</fullName>
    </submittedName>
</protein>
<evidence type="ECO:0000313" key="10">
    <source>
        <dbReference type="EMBL" id="MPL75828.1"/>
    </source>
</evidence>
<keyword evidence="7" id="KW-0811">Translocation</keyword>
<dbReference type="PANTHER" id="PTHR33910">
    <property type="entry name" value="PROTEIN TRANSLOCASE SUBUNIT SECE"/>
    <property type="match status" value="1"/>
</dbReference>
<evidence type="ECO:0000256" key="2">
    <source>
        <dbReference type="ARBA" id="ARBA00022448"/>
    </source>
</evidence>
<keyword evidence="4 9" id="KW-0812">Transmembrane</keyword>
<name>A0A644UA45_9ZZZZ</name>
<dbReference type="GO" id="GO:0043952">
    <property type="term" value="P:protein transport by the Sec complex"/>
    <property type="evidence" value="ECO:0007669"/>
    <property type="project" value="TreeGrafter"/>
</dbReference>
<keyword evidence="6 9" id="KW-1133">Transmembrane helix</keyword>
<dbReference type="GO" id="GO:0005886">
    <property type="term" value="C:plasma membrane"/>
    <property type="evidence" value="ECO:0007669"/>
    <property type="project" value="TreeGrafter"/>
</dbReference>
<feature type="transmembrane region" description="Helical" evidence="9">
    <location>
        <begin position="33"/>
        <end position="54"/>
    </location>
</feature>
<keyword evidence="2" id="KW-0813">Transport</keyword>
<dbReference type="GO" id="GO:0006605">
    <property type="term" value="P:protein targeting"/>
    <property type="evidence" value="ECO:0007669"/>
    <property type="project" value="InterPro"/>
</dbReference>
<dbReference type="Pfam" id="PF00584">
    <property type="entry name" value="SecE"/>
    <property type="match status" value="1"/>
</dbReference>
<evidence type="ECO:0000256" key="5">
    <source>
        <dbReference type="ARBA" id="ARBA00022927"/>
    </source>
</evidence>
<accession>A0A644UA45</accession>
<comment type="caution">
    <text evidence="10">The sequence shown here is derived from an EMBL/GenBank/DDBJ whole genome shotgun (WGS) entry which is preliminary data.</text>
</comment>
<proteinExistence type="inferred from homology"/>
<evidence type="ECO:0000256" key="8">
    <source>
        <dbReference type="ARBA" id="ARBA00023136"/>
    </source>
</evidence>
<evidence type="ECO:0000256" key="9">
    <source>
        <dbReference type="SAM" id="Phobius"/>
    </source>
</evidence>
<dbReference type="Gene3D" id="1.20.5.1030">
    <property type="entry name" value="Preprotein translocase secy subunit"/>
    <property type="match status" value="1"/>
</dbReference>
<comment type="subcellular location">
    <subcellularLocation>
        <location evidence="1">Membrane</location>
    </subcellularLocation>
</comment>
<evidence type="ECO:0000256" key="4">
    <source>
        <dbReference type="ARBA" id="ARBA00022692"/>
    </source>
</evidence>